<proteinExistence type="predicted"/>
<reference evidence="2 3" key="1">
    <citation type="submission" date="2016-11" db="UniProtKB">
        <authorList>
            <consortium name="WormBaseParasite"/>
        </authorList>
    </citation>
    <scope>IDENTIFICATION</scope>
</reference>
<keyword evidence="1" id="KW-1185">Reference proteome</keyword>
<protein>
    <submittedName>
        <fullName evidence="2 3">F-box domain-containing protein</fullName>
    </submittedName>
</protein>
<dbReference type="InterPro" id="IPR032675">
    <property type="entry name" value="LRR_dom_sf"/>
</dbReference>
<evidence type="ECO:0000313" key="2">
    <source>
        <dbReference type="WBParaSite" id="maker-uti_cns_0005450-snap-gene-0.6-mRNA-1"/>
    </source>
</evidence>
<evidence type="ECO:0000313" key="3">
    <source>
        <dbReference type="WBParaSite" id="maker-uti_cns_0005964-snap-gene-0.5-mRNA-1"/>
    </source>
</evidence>
<organism evidence="1 3">
    <name type="scientific">Macrostomum lignano</name>
    <dbReference type="NCBI Taxonomy" id="282301"/>
    <lineage>
        <taxon>Eukaryota</taxon>
        <taxon>Metazoa</taxon>
        <taxon>Spiralia</taxon>
        <taxon>Lophotrochozoa</taxon>
        <taxon>Platyhelminthes</taxon>
        <taxon>Rhabditophora</taxon>
        <taxon>Macrostomorpha</taxon>
        <taxon>Macrostomida</taxon>
        <taxon>Macrostomidae</taxon>
        <taxon>Macrostomum</taxon>
    </lineage>
</organism>
<accession>A0A1I8HFU4</accession>
<name>A0A1I8HFU4_9PLAT</name>
<dbReference type="Gene3D" id="3.80.10.10">
    <property type="entry name" value="Ribonuclease Inhibitor"/>
    <property type="match status" value="1"/>
</dbReference>
<dbReference type="WBParaSite" id="maker-uti_cns_0005964-snap-gene-0.5-mRNA-1">
    <property type="protein sequence ID" value="maker-uti_cns_0005964-snap-gene-0.5-mRNA-1"/>
    <property type="gene ID" value="maker-uti_cns_0005964-snap-gene-0.5"/>
</dbReference>
<dbReference type="SUPFAM" id="SSF52047">
    <property type="entry name" value="RNI-like"/>
    <property type="match status" value="1"/>
</dbReference>
<dbReference type="WBParaSite" id="maker-uti_cns_0005450-snap-gene-0.6-mRNA-1">
    <property type="protein sequence ID" value="maker-uti_cns_0005450-snap-gene-0.6-mRNA-1"/>
    <property type="gene ID" value="maker-uti_cns_0005450-snap-gene-0.6"/>
</dbReference>
<sequence length="236" mass="26717">FADSQNPLIALGRSCPDLRELRLQFCRNALTAASLSSLPAVRDCPCADDDDEVFALFFQLVPRLSSLDVVHQSAQFVSSAWFARFKDLLPECPRLASLSIFSWDWTQFLQLLSKTPNLKDLTVNCIGSLEERFHQKKFQLPSLRSIRVCDLHRNRWSSESVLALLSCFPEICSIGLSLNMADGELQQLLRALPGNLEELQVSVQRYEKQVVDSLFDKLPACLWSLQLEGFMDCGMQ</sequence>
<dbReference type="AlphaFoldDB" id="A0A1I8HFU4"/>
<dbReference type="Proteomes" id="UP000095280">
    <property type="component" value="Unplaced"/>
</dbReference>
<evidence type="ECO:0000313" key="1">
    <source>
        <dbReference type="Proteomes" id="UP000095280"/>
    </source>
</evidence>